<feature type="transmembrane region" description="Helical" evidence="8">
    <location>
        <begin position="155"/>
        <end position="174"/>
    </location>
</feature>
<evidence type="ECO:0000256" key="3">
    <source>
        <dbReference type="ARBA" id="ARBA00022692"/>
    </source>
</evidence>
<evidence type="ECO:0000256" key="1">
    <source>
        <dbReference type="ARBA" id="ARBA00004141"/>
    </source>
</evidence>
<dbReference type="InterPro" id="IPR005829">
    <property type="entry name" value="Sugar_transporter_CS"/>
</dbReference>
<keyword evidence="4 8" id="KW-1133">Transmembrane helix</keyword>
<dbReference type="Gene3D" id="1.20.1250.20">
    <property type="entry name" value="MFS general substrate transporter like domains"/>
    <property type="match status" value="1"/>
</dbReference>
<feature type="transmembrane region" description="Helical" evidence="8">
    <location>
        <begin position="210"/>
        <end position="230"/>
    </location>
</feature>
<keyword evidence="2" id="KW-0813">Transport</keyword>
<feature type="transmembrane region" description="Helical" evidence="8">
    <location>
        <begin position="406"/>
        <end position="427"/>
    </location>
</feature>
<dbReference type="Proteomes" id="UP000289323">
    <property type="component" value="Unassembled WGS sequence"/>
</dbReference>
<dbReference type="SUPFAM" id="SSF103473">
    <property type="entry name" value="MFS general substrate transporter"/>
    <property type="match status" value="1"/>
</dbReference>
<evidence type="ECO:0000256" key="6">
    <source>
        <dbReference type="ARBA" id="ARBA00023180"/>
    </source>
</evidence>
<feature type="transmembrane region" description="Helical" evidence="8">
    <location>
        <begin position="55"/>
        <end position="81"/>
    </location>
</feature>
<keyword evidence="3 8" id="KW-0812">Transmembrane</keyword>
<feature type="transmembrane region" description="Helical" evidence="8">
    <location>
        <begin position="381"/>
        <end position="400"/>
    </location>
</feature>
<evidence type="ECO:0000256" key="5">
    <source>
        <dbReference type="ARBA" id="ARBA00023136"/>
    </source>
</evidence>
<dbReference type="InterPro" id="IPR011701">
    <property type="entry name" value="MFS"/>
</dbReference>
<dbReference type="PROSITE" id="PS50850">
    <property type="entry name" value="MFS"/>
    <property type="match status" value="1"/>
</dbReference>
<evidence type="ECO:0000256" key="7">
    <source>
        <dbReference type="SAM" id="MobiDB-lite"/>
    </source>
</evidence>
<feature type="transmembrane region" description="Helical" evidence="8">
    <location>
        <begin position="351"/>
        <end position="372"/>
    </location>
</feature>
<dbReference type="PRINTS" id="PR01036">
    <property type="entry name" value="TCRTETB"/>
</dbReference>
<feature type="transmembrane region" description="Helical" evidence="8">
    <location>
        <begin position="439"/>
        <end position="465"/>
    </location>
</feature>
<evidence type="ECO:0000313" key="10">
    <source>
        <dbReference type="EMBL" id="SPQ21435.1"/>
    </source>
</evidence>
<evidence type="ECO:0000256" key="8">
    <source>
        <dbReference type="SAM" id="Phobius"/>
    </source>
</evidence>
<accession>A0A446BG32</accession>
<evidence type="ECO:0000256" key="4">
    <source>
        <dbReference type="ARBA" id="ARBA00022989"/>
    </source>
</evidence>
<feature type="region of interest" description="Disordered" evidence="7">
    <location>
        <begin position="1"/>
        <end position="45"/>
    </location>
</feature>
<dbReference type="PROSITE" id="PS00216">
    <property type="entry name" value="SUGAR_TRANSPORT_1"/>
    <property type="match status" value="1"/>
</dbReference>
<evidence type="ECO:0000259" key="9">
    <source>
        <dbReference type="PROSITE" id="PS50850"/>
    </source>
</evidence>
<proteinExistence type="predicted"/>
<dbReference type="InterPro" id="IPR020846">
    <property type="entry name" value="MFS_dom"/>
</dbReference>
<feature type="transmembrane region" description="Helical" evidence="8">
    <location>
        <begin position="275"/>
        <end position="294"/>
    </location>
</feature>
<feature type="transmembrane region" description="Helical" evidence="8">
    <location>
        <begin position="93"/>
        <end position="112"/>
    </location>
</feature>
<name>A0A446BG32_9PEZI</name>
<feature type="transmembrane region" description="Helical" evidence="8">
    <location>
        <begin position="525"/>
        <end position="543"/>
    </location>
</feature>
<dbReference type="InterPro" id="IPR036259">
    <property type="entry name" value="MFS_trans_sf"/>
</dbReference>
<dbReference type="GO" id="GO:0005886">
    <property type="term" value="C:plasma membrane"/>
    <property type="evidence" value="ECO:0007669"/>
    <property type="project" value="TreeGrafter"/>
</dbReference>
<dbReference type="PANTHER" id="PTHR23501">
    <property type="entry name" value="MAJOR FACILITATOR SUPERFAMILY"/>
    <property type="match status" value="1"/>
</dbReference>
<dbReference type="Pfam" id="PF07690">
    <property type="entry name" value="MFS_1"/>
    <property type="match status" value="1"/>
</dbReference>
<organism evidence="10 11">
    <name type="scientific">Thermothielavioides terrestris</name>
    <dbReference type="NCBI Taxonomy" id="2587410"/>
    <lineage>
        <taxon>Eukaryota</taxon>
        <taxon>Fungi</taxon>
        <taxon>Dikarya</taxon>
        <taxon>Ascomycota</taxon>
        <taxon>Pezizomycotina</taxon>
        <taxon>Sordariomycetes</taxon>
        <taxon>Sordariomycetidae</taxon>
        <taxon>Sordariales</taxon>
        <taxon>Chaetomiaceae</taxon>
        <taxon>Thermothielavioides</taxon>
    </lineage>
</organism>
<evidence type="ECO:0000313" key="11">
    <source>
        <dbReference type="Proteomes" id="UP000289323"/>
    </source>
</evidence>
<feature type="transmembrane region" description="Helical" evidence="8">
    <location>
        <begin position="124"/>
        <end position="149"/>
    </location>
</feature>
<reference evidence="10 11" key="1">
    <citation type="submission" date="2018-04" db="EMBL/GenBank/DDBJ databases">
        <authorList>
            <person name="Huttner S."/>
            <person name="Dainat J."/>
        </authorList>
    </citation>
    <scope>NUCLEOTIDE SEQUENCE [LARGE SCALE GENOMIC DNA]</scope>
</reference>
<feature type="transmembrane region" description="Helical" evidence="8">
    <location>
        <begin position="315"/>
        <end position="339"/>
    </location>
</feature>
<sequence>MDAKDSARVEPSGLESGESGEDRPKEPASVPTPPPAPGTTSPTLPASPVKHGVRFWGIIAALCLLSFISALDVAIVTTALPTITRQIGGETEYIWIADSFVLASSVLQPLLGQLADIIGRRLPLIASAALFAVGSGVAGGASNVAMLIAGRTVQGVGAGGLYVLLDIICCDLVPLRERGKYLGILLSWAGIGAAVGPGVGGALAEKDWRWIFYLNIPICGVALGIILAFMRVKTGQKGSYKFRQIDYLGNLIFIPSITAFLLGLFIGGVSYPWSSWHVVLPLVLGAVGWAAFHLQQHFTSTPSIPSRLFANRTSATAYFLTFLSSTIVQMISYFMPVYFQAVQATTVLDSGTYYLPFAFGTLAFAVVSGALLSHFGAYRPLHAASFALSAVGFGLFTLLTDQSPKVMWAWFELIASMGTGAILSVLLPAVMAALPESDVAAASAAYCFIRTFGYIWGVTIASLVFNAQFNRNLGVISDPTLRDMLKDGAAYAFASQAHAAKEILLGTNPGLWNEIVSVYIKSLNTIWWVGLGISILGFFCVSLERGLELRRTLETEYGIDESKS</sequence>
<dbReference type="EMBL" id="OUUZ01000008">
    <property type="protein sequence ID" value="SPQ21435.1"/>
    <property type="molecule type" value="Genomic_DNA"/>
</dbReference>
<keyword evidence="5 8" id="KW-0472">Membrane</keyword>
<gene>
    <name evidence="10" type="ORF">TT172_LOCUS3854</name>
</gene>
<protein>
    <submittedName>
        <fullName evidence="10">Fa8963cf-f4c6-4bc0-8ec8-0ad8d4cef6b4</fullName>
    </submittedName>
</protein>
<comment type="subcellular location">
    <subcellularLocation>
        <location evidence="1">Membrane</location>
        <topology evidence="1">Multi-pass membrane protein</topology>
    </subcellularLocation>
</comment>
<dbReference type="PANTHER" id="PTHR23501:SF187">
    <property type="entry name" value="MAJOR FACILITATOR SUPERFAMILY (MFS) PROFILE DOMAIN-CONTAINING PROTEIN"/>
    <property type="match status" value="1"/>
</dbReference>
<evidence type="ECO:0000256" key="2">
    <source>
        <dbReference type="ARBA" id="ARBA00022448"/>
    </source>
</evidence>
<feature type="transmembrane region" description="Helical" evidence="8">
    <location>
        <begin position="251"/>
        <end position="269"/>
    </location>
</feature>
<dbReference type="GO" id="GO:0022857">
    <property type="term" value="F:transmembrane transporter activity"/>
    <property type="evidence" value="ECO:0007669"/>
    <property type="project" value="InterPro"/>
</dbReference>
<dbReference type="AlphaFoldDB" id="A0A446BG32"/>
<keyword evidence="6" id="KW-0325">Glycoprotein</keyword>
<feature type="domain" description="Major facilitator superfamily (MFS) profile" evidence="9">
    <location>
        <begin position="58"/>
        <end position="525"/>
    </location>
</feature>
<feature type="transmembrane region" description="Helical" evidence="8">
    <location>
        <begin position="181"/>
        <end position="204"/>
    </location>
</feature>
<dbReference type="Gene3D" id="1.20.1720.10">
    <property type="entry name" value="Multidrug resistance protein D"/>
    <property type="match status" value="1"/>
</dbReference>